<dbReference type="NCBIfam" id="NF046062">
    <property type="entry name" value="citrull_CtlX"/>
    <property type="match status" value="1"/>
</dbReference>
<dbReference type="Gene3D" id="3.75.10.10">
    <property type="entry name" value="L-arginine/glycine Amidinotransferase, Chain A"/>
    <property type="match status" value="1"/>
</dbReference>
<gene>
    <name evidence="1" type="ORF">GCM10009119_25320</name>
</gene>
<protein>
    <submittedName>
        <fullName evidence="1">Arginine deiminase-related protein</fullName>
    </submittedName>
</protein>
<evidence type="ECO:0000313" key="2">
    <source>
        <dbReference type="Proteomes" id="UP001500469"/>
    </source>
</evidence>
<evidence type="ECO:0000313" key="1">
    <source>
        <dbReference type="EMBL" id="GAA0879564.1"/>
    </source>
</evidence>
<dbReference type="Pfam" id="PF19420">
    <property type="entry name" value="DDAH_eukar"/>
    <property type="match status" value="1"/>
</dbReference>
<dbReference type="InterPro" id="IPR014541">
    <property type="entry name" value="Amdntrnsf_FN0238"/>
</dbReference>
<dbReference type="RefSeq" id="WP_343852088.1">
    <property type="nucleotide sequence ID" value="NZ_BAAAFI010000013.1"/>
</dbReference>
<name>A0ABN1N1W6_9BACT</name>
<dbReference type="PANTHER" id="PTHR43224">
    <property type="entry name" value="AMIDINOTRANSFERASE"/>
    <property type="match status" value="1"/>
</dbReference>
<organism evidence="1 2">
    <name type="scientific">Algoriphagus jejuensis</name>
    <dbReference type="NCBI Taxonomy" id="419934"/>
    <lineage>
        <taxon>Bacteria</taxon>
        <taxon>Pseudomonadati</taxon>
        <taxon>Bacteroidota</taxon>
        <taxon>Cytophagia</taxon>
        <taxon>Cytophagales</taxon>
        <taxon>Cyclobacteriaceae</taxon>
        <taxon>Algoriphagus</taxon>
    </lineage>
</organism>
<sequence>MQTTDTILMVRPANFGFNAETAENNFYQKKDGRAEDEIRELARKEFDGFVALLKDQRVNVVVVGDSKNPAKPDAVFPNNWFSTHADGKLILYPMFSTIRRQERRKDIVEGLIHSGFKVNEILDLSFFEDSGQFLEGTGSMVLDHEAKVIFACFSPRTHRVPLDYLAKLLGYKVIGFRAEQEVNGKLGPIYHTNVMMHIGTDLAVVCLDSIRKASEKQRVQETLTRSGKKVIPITLKQKSSFAGNMLEVSNDGGEKFTVMSLAALESLNVGQIQSIERYTTIISPSIPTIEKIGGGSARCMMAEIFLPGGRMTAG</sequence>
<dbReference type="Proteomes" id="UP001500469">
    <property type="component" value="Unassembled WGS sequence"/>
</dbReference>
<reference evidence="1 2" key="1">
    <citation type="journal article" date="2019" name="Int. J. Syst. Evol. Microbiol.">
        <title>The Global Catalogue of Microorganisms (GCM) 10K type strain sequencing project: providing services to taxonomists for standard genome sequencing and annotation.</title>
        <authorList>
            <consortium name="The Broad Institute Genomics Platform"/>
            <consortium name="The Broad Institute Genome Sequencing Center for Infectious Disease"/>
            <person name="Wu L."/>
            <person name="Ma J."/>
        </authorList>
    </citation>
    <scope>NUCLEOTIDE SEQUENCE [LARGE SCALE GENOMIC DNA]</scope>
    <source>
        <strain evidence="1 2">JCM 16112</strain>
    </source>
</reference>
<dbReference type="PANTHER" id="PTHR43224:SF1">
    <property type="entry name" value="AMIDINOTRANSFERASE"/>
    <property type="match status" value="1"/>
</dbReference>
<dbReference type="EMBL" id="BAAAFI010000013">
    <property type="protein sequence ID" value="GAA0879564.1"/>
    <property type="molecule type" value="Genomic_DNA"/>
</dbReference>
<keyword evidence="2" id="KW-1185">Reference proteome</keyword>
<dbReference type="SUPFAM" id="SSF55909">
    <property type="entry name" value="Pentein"/>
    <property type="match status" value="1"/>
</dbReference>
<dbReference type="PIRSF" id="PIRSF028188">
    <property type="entry name" value="Amdntrnsf_FN0238"/>
    <property type="match status" value="1"/>
</dbReference>
<comment type="caution">
    <text evidence="1">The sequence shown here is derived from an EMBL/GenBank/DDBJ whole genome shotgun (WGS) entry which is preliminary data.</text>
</comment>
<proteinExistence type="predicted"/>
<accession>A0ABN1N1W6</accession>